<reference evidence="1" key="1">
    <citation type="submission" date="2013-04" db="EMBL/GenBank/DDBJ databases">
        <authorList>
            <person name="Qu J."/>
            <person name="Murali S.C."/>
            <person name="Bandaranaike D."/>
            <person name="Bellair M."/>
            <person name="Blankenburg K."/>
            <person name="Chao H."/>
            <person name="Dinh H."/>
            <person name="Doddapaneni H."/>
            <person name="Downs B."/>
            <person name="Dugan-Rocha S."/>
            <person name="Elkadiri S."/>
            <person name="Gnanaolivu R.D."/>
            <person name="Hernandez B."/>
            <person name="Javaid M."/>
            <person name="Jayaseelan J.C."/>
            <person name="Lee S."/>
            <person name="Li M."/>
            <person name="Ming W."/>
            <person name="Munidasa M."/>
            <person name="Muniz J."/>
            <person name="Nguyen L."/>
            <person name="Ongeri F."/>
            <person name="Osuji N."/>
            <person name="Pu L.-L."/>
            <person name="Puazo M."/>
            <person name="Qu C."/>
            <person name="Quiroz J."/>
            <person name="Raj R."/>
            <person name="Weissenberger G."/>
            <person name="Xin Y."/>
            <person name="Zou X."/>
            <person name="Han Y."/>
            <person name="Richards S."/>
            <person name="Worley K."/>
            <person name="Muzny D."/>
            <person name="Gibbs R."/>
        </authorList>
    </citation>
    <scope>NUCLEOTIDE SEQUENCE</scope>
    <source>
        <strain evidence="1">Sampled in the wild</strain>
    </source>
</reference>
<reference evidence="1" key="2">
    <citation type="submission" date="2017-10" db="EMBL/GenBank/DDBJ databases">
        <title>Ladona fulva Genome sequencing and assembly.</title>
        <authorList>
            <person name="Murali S."/>
            <person name="Richards S."/>
            <person name="Bandaranaike D."/>
            <person name="Bellair M."/>
            <person name="Blankenburg K."/>
            <person name="Chao H."/>
            <person name="Dinh H."/>
            <person name="Doddapaneni H."/>
            <person name="Dugan-Rocha S."/>
            <person name="Elkadiri S."/>
            <person name="Gnanaolivu R."/>
            <person name="Hernandez B."/>
            <person name="Skinner E."/>
            <person name="Javaid M."/>
            <person name="Lee S."/>
            <person name="Li M."/>
            <person name="Ming W."/>
            <person name="Munidasa M."/>
            <person name="Muniz J."/>
            <person name="Nguyen L."/>
            <person name="Hughes D."/>
            <person name="Osuji N."/>
            <person name="Pu L.-L."/>
            <person name="Puazo M."/>
            <person name="Qu C."/>
            <person name="Quiroz J."/>
            <person name="Raj R."/>
            <person name="Weissenberger G."/>
            <person name="Xin Y."/>
            <person name="Zou X."/>
            <person name="Han Y."/>
            <person name="Worley K."/>
            <person name="Muzny D."/>
            <person name="Gibbs R."/>
        </authorList>
    </citation>
    <scope>NUCLEOTIDE SEQUENCE</scope>
    <source>
        <strain evidence="1">Sampled in the wild</strain>
    </source>
</reference>
<dbReference type="AlphaFoldDB" id="A0A8K0K404"/>
<gene>
    <name evidence="1" type="ORF">J437_LFUL008211</name>
</gene>
<evidence type="ECO:0000313" key="2">
    <source>
        <dbReference type="Proteomes" id="UP000792457"/>
    </source>
</evidence>
<organism evidence="1 2">
    <name type="scientific">Ladona fulva</name>
    <name type="common">Scarce chaser dragonfly</name>
    <name type="synonym">Libellula fulva</name>
    <dbReference type="NCBI Taxonomy" id="123851"/>
    <lineage>
        <taxon>Eukaryota</taxon>
        <taxon>Metazoa</taxon>
        <taxon>Ecdysozoa</taxon>
        <taxon>Arthropoda</taxon>
        <taxon>Hexapoda</taxon>
        <taxon>Insecta</taxon>
        <taxon>Pterygota</taxon>
        <taxon>Palaeoptera</taxon>
        <taxon>Odonata</taxon>
        <taxon>Epiprocta</taxon>
        <taxon>Anisoptera</taxon>
        <taxon>Libelluloidea</taxon>
        <taxon>Libellulidae</taxon>
        <taxon>Ladona</taxon>
    </lineage>
</organism>
<dbReference type="SUPFAM" id="SSF50729">
    <property type="entry name" value="PH domain-like"/>
    <property type="match status" value="1"/>
</dbReference>
<dbReference type="InterPro" id="IPR011993">
    <property type="entry name" value="PH-like_dom_sf"/>
</dbReference>
<keyword evidence="2" id="KW-1185">Reference proteome</keyword>
<dbReference type="Gene3D" id="2.30.29.30">
    <property type="entry name" value="Pleckstrin-homology domain (PH domain)/Phosphotyrosine-binding domain (PTB)"/>
    <property type="match status" value="1"/>
</dbReference>
<proteinExistence type="predicted"/>
<accession>A0A8K0K404</accession>
<dbReference type="Proteomes" id="UP000792457">
    <property type="component" value="Unassembled WGS sequence"/>
</dbReference>
<dbReference type="PANTHER" id="PTHR15832">
    <property type="entry name" value="SHC (SRC HOMOLOGY DOMAIN C-TERMINAL) ADAPTOR HOMOLOG"/>
    <property type="match status" value="1"/>
</dbReference>
<evidence type="ECO:0008006" key="3">
    <source>
        <dbReference type="Google" id="ProtNLM"/>
    </source>
</evidence>
<protein>
    <recommendedName>
        <fullName evidence="3">SH2 domain-containing protein 5</fullName>
    </recommendedName>
</protein>
<evidence type="ECO:0000313" key="1">
    <source>
        <dbReference type="EMBL" id="KAG8227897.1"/>
    </source>
</evidence>
<name>A0A8K0K404_LADFU</name>
<dbReference type="PANTHER" id="PTHR15832:SF2">
    <property type="entry name" value="SH2 DOMAIN-CONTAINING PROTEIN"/>
    <property type="match status" value="1"/>
</dbReference>
<dbReference type="OrthoDB" id="10013007at2759"/>
<comment type="caution">
    <text evidence="1">The sequence shown here is derived from an EMBL/GenBank/DDBJ whole genome shotgun (WGS) entry which is preliminary data.</text>
</comment>
<dbReference type="EMBL" id="KZ308347">
    <property type="protein sequence ID" value="KAG8227897.1"/>
    <property type="molecule type" value="Genomic_DNA"/>
</dbReference>
<sequence length="75" mass="8596">MFACLLRISVARLSSSNSVHMAHALRRISYATCDPEHLQFSFLAREPRGHLSLQYCHSFLAQSSQQWLSYVVRNA</sequence>